<feature type="region of interest" description="Disordered" evidence="1">
    <location>
        <begin position="275"/>
        <end position="345"/>
    </location>
</feature>
<dbReference type="EMBL" id="JAAARO010000009">
    <property type="protein sequence ID" value="KAF5743069.1"/>
    <property type="molecule type" value="Genomic_DNA"/>
</dbReference>
<feature type="region of interest" description="Disordered" evidence="1">
    <location>
        <begin position="1122"/>
        <end position="1232"/>
    </location>
</feature>
<name>A0A7J7D9Z8_TRIWF</name>
<dbReference type="FunCoup" id="A0A7J7D9Z8">
    <property type="interactions" value="4137"/>
</dbReference>
<evidence type="ECO:0000256" key="1">
    <source>
        <dbReference type="SAM" id="MobiDB-lite"/>
    </source>
</evidence>
<feature type="compositionally biased region" description="Polar residues" evidence="1">
    <location>
        <begin position="1215"/>
        <end position="1226"/>
    </location>
</feature>
<comment type="caution">
    <text evidence="2">The sequence shown here is derived from an EMBL/GenBank/DDBJ whole genome shotgun (WGS) entry which is preliminary data.</text>
</comment>
<dbReference type="OrthoDB" id="1915143at2759"/>
<gene>
    <name evidence="2" type="ORF">HS088_TW09G01131</name>
</gene>
<feature type="compositionally biased region" description="Polar residues" evidence="1">
    <location>
        <begin position="1164"/>
        <end position="1178"/>
    </location>
</feature>
<dbReference type="InParanoid" id="A0A7J7D9Z8"/>
<dbReference type="PANTHER" id="PTHR31115">
    <property type="entry name" value="OS05G0107300 PROTEIN"/>
    <property type="match status" value="1"/>
</dbReference>
<dbReference type="PANTHER" id="PTHR31115:SF3">
    <property type="entry name" value="EXPRESSED PROTEIN"/>
    <property type="match status" value="1"/>
</dbReference>
<feature type="region of interest" description="Disordered" evidence="1">
    <location>
        <begin position="587"/>
        <end position="610"/>
    </location>
</feature>
<feature type="compositionally biased region" description="Polar residues" evidence="1">
    <location>
        <begin position="397"/>
        <end position="410"/>
    </location>
</feature>
<organism evidence="2 3">
    <name type="scientific">Tripterygium wilfordii</name>
    <name type="common">Thunder God vine</name>
    <dbReference type="NCBI Taxonomy" id="458696"/>
    <lineage>
        <taxon>Eukaryota</taxon>
        <taxon>Viridiplantae</taxon>
        <taxon>Streptophyta</taxon>
        <taxon>Embryophyta</taxon>
        <taxon>Tracheophyta</taxon>
        <taxon>Spermatophyta</taxon>
        <taxon>Magnoliopsida</taxon>
        <taxon>eudicotyledons</taxon>
        <taxon>Gunneridae</taxon>
        <taxon>Pentapetalae</taxon>
        <taxon>rosids</taxon>
        <taxon>fabids</taxon>
        <taxon>Celastrales</taxon>
        <taxon>Celastraceae</taxon>
        <taxon>Tripterygium</taxon>
    </lineage>
</organism>
<feature type="region of interest" description="Disordered" evidence="1">
    <location>
        <begin position="634"/>
        <end position="656"/>
    </location>
</feature>
<evidence type="ECO:0000313" key="2">
    <source>
        <dbReference type="EMBL" id="KAF5743069.1"/>
    </source>
</evidence>
<feature type="region of interest" description="Disordered" evidence="1">
    <location>
        <begin position="527"/>
        <end position="552"/>
    </location>
</feature>
<proteinExistence type="predicted"/>
<sequence length="1301" mass="141572">MATSSKFDMSSGSPDRPLYANGQRGSNLAISIDRSVSFRESVENPILASLPNMSRSSSCVTQGDAVNFFQCLRFDPKVVAADHKSNRQGDLKRHINVAFGSLDDSASVSLKGKLLPSPIPEEIKRVRDGLRESSVKARGRVKIFNEALSVFNKFFPSIPSKKRSRSDGFSNDRPNAMLPSDLSVLGPNVGKMGLQNHAISGFERDQLKSEERAKSAVPKKRTRTSLVDVRMDARSGTIVKTSDVVDREREMVRLANGVVQGDDRSLSIAVDGWEKSKMRKKRSGLKPDLSPTLLSAKSTDGYREPKQEMQQRPVTDAQLKSNNDSPGFRPGAAHGATGIGKSDGVSQQTGLVMRSSVPRTDAADNGSLLIERRYRSIGSDKERVNLRAVNRTIIRDSPNSDSTMSSTKMNASVRGPRSGSGIAPKLSSAAHRATAPNDWELSHCTNKSAAVIGVNNRKRMASARSSSPPVAHWAGQRPQKISRTARRTNLVPIVSNNDETSALDSVSDATGHEVGLGFARRLTGSSPKQVKIKGEPMSSTALSESEESGAPEIISKERCQKSDEIEEKAGQNVQKMSTLILPTRKNKLLTGEDPGDNIQRQGRSGRGFTSTRSLVLATAEKLGNVGTTKQLRSARLGFEKSDSKSGRPPTRKLSDRKAYKRHKHMAVSTAADFVDDGHEELLAAANAVIDPAHALSSSFWMQMEPLFGVISDIDIASLEQQESFETTAATVATAPNPFSVDGINIVPNGNGLIDSDGDVGLAGETRDITLCQILISAIISEEDYTSGNDELEFDEYGSENDLDGKWQEKGLNQLDNIQFAGHTPFKGYRMPGEREHGQPKVNKLDTPSTGINSNFGHPPNGQLSDQAPMPGMAYPEVLYDNMNMNEKLYLELQSIGIFPEITSDRGQTRTEGISLDISKLEEEYHVRISTNKILLSSLIKSASETKELQEKEFERHAHDKLVTMAYQKYMTCWGPNATGGKNSSSKMAKQSALAFVKRTLERCHKFEDTGKSCFSESLFKDILISRPSRLNSSQLVNTPTDGESAKPFTNTSSRSLEGGVSASMVSQPANLVSWLSQNGDSYINSSDMLPPVNRLPEQTSVKEDLWSNRVKKREILLDDVIGGTLGTSSSAPSGIATSLSGSTKGKRSERDREGKGHSKEVLSRNGNNKIGRPVSSNSKGERKSKIKPKQKTTQLSVSVNGFLGKISEQPKPTLVSESKSSEMTTNAKKKNGFGLDSLDEAIDLSNLQLPGMDVLGVPDDFGGQGQDLSSWLNIDDDGLQDHDFMGLEIPMDDLSDLNMMV</sequence>
<protein>
    <submittedName>
        <fullName evidence="2">Uncharacterized protein</fullName>
    </submittedName>
</protein>
<feature type="compositionally biased region" description="Basic and acidic residues" evidence="1">
    <location>
        <begin position="300"/>
        <end position="309"/>
    </location>
</feature>
<feature type="region of interest" description="Disordered" evidence="1">
    <location>
        <begin position="1032"/>
        <end position="1055"/>
    </location>
</feature>
<accession>A0A7J7D9Z8</accession>
<feature type="compositionally biased region" description="Basic and acidic residues" evidence="1">
    <location>
        <begin position="1146"/>
        <end position="1162"/>
    </location>
</feature>
<feature type="region of interest" description="Disordered" evidence="1">
    <location>
        <begin position="1"/>
        <end position="23"/>
    </location>
</feature>
<keyword evidence="3" id="KW-1185">Reference proteome</keyword>
<reference evidence="2 3" key="1">
    <citation type="journal article" date="2020" name="Nat. Commun.">
        <title>Genome of Tripterygium wilfordii and identification of cytochrome P450 involved in triptolide biosynthesis.</title>
        <authorList>
            <person name="Tu L."/>
            <person name="Su P."/>
            <person name="Zhang Z."/>
            <person name="Gao L."/>
            <person name="Wang J."/>
            <person name="Hu T."/>
            <person name="Zhou J."/>
            <person name="Zhang Y."/>
            <person name="Zhao Y."/>
            <person name="Liu Y."/>
            <person name="Song Y."/>
            <person name="Tong Y."/>
            <person name="Lu Y."/>
            <person name="Yang J."/>
            <person name="Xu C."/>
            <person name="Jia M."/>
            <person name="Peters R.J."/>
            <person name="Huang L."/>
            <person name="Gao W."/>
        </authorList>
    </citation>
    <scope>NUCLEOTIDE SEQUENCE [LARGE SCALE GENOMIC DNA]</scope>
    <source>
        <strain evidence="3">cv. XIE 37</strain>
        <tissue evidence="2">Leaf</tissue>
    </source>
</reference>
<dbReference type="Proteomes" id="UP000593562">
    <property type="component" value="Unassembled WGS sequence"/>
</dbReference>
<feature type="region of interest" description="Disordered" evidence="1">
    <location>
        <begin position="396"/>
        <end position="424"/>
    </location>
</feature>
<feature type="compositionally biased region" description="Polar residues" evidence="1">
    <location>
        <begin position="310"/>
        <end position="325"/>
    </location>
</feature>
<feature type="compositionally biased region" description="Polar residues" evidence="1">
    <location>
        <begin position="598"/>
        <end position="610"/>
    </location>
</feature>
<feature type="compositionally biased region" description="Polar residues" evidence="1">
    <location>
        <begin position="1126"/>
        <end position="1143"/>
    </location>
</feature>
<evidence type="ECO:0000313" key="3">
    <source>
        <dbReference type="Proteomes" id="UP000593562"/>
    </source>
</evidence>
<feature type="compositionally biased region" description="Polar residues" evidence="1">
    <location>
        <begin position="1"/>
        <end position="13"/>
    </location>
</feature>